<comment type="caution">
    <text evidence="2">The sequence shown here is derived from an EMBL/GenBank/DDBJ whole genome shotgun (WGS) entry which is preliminary data.</text>
</comment>
<proteinExistence type="predicted"/>
<evidence type="ECO:0000256" key="1">
    <source>
        <dbReference type="ARBA" id="ARBA00023118"/>
    </source>
</evidence>
<dbReference type="InterPro" id="IPR045747">
    <property type="entry name" value="CRISPR-assoc_prot_Cas6_N_sf"/>
</dbReference>
<dbReference type="Gene3D" id="3.30.70.1890">
    <property type="match status" value="1"/>
</dbReference>
<dbReference type="CDD" id="cd21140">
    <property type="entry name" value="Cas6_I-like"/>
    <property type="match status" value="1"/>
</dbReference>
<dbReference type="Pfam" id="PF21350">
    <property type="entry name" value="Cas6_I-A"/>
    <property type="match status" value="1"/>
</dbReference>
<dbReference type="GO" id="GO:0051607">
    <property type="term" value="P:defense response to virus"/>
    <property type="evidence" value="ECO:0007669"/>
    <property type="project" value="UniProtKB-KW"/>
</dbReference>
<keyword evidence="3" id="KW-1185">Reference proteome</keyword>
<dbReference type="GO" id="GO:0016788">
    <property type="term" value="F:hydrolase activity, acting on ester bonds"/>
    <property type="evidence" value="ECO:0007669"/>
    <property type="project" value="InterPro"/>
</dbReference>
<dbReference type="PANTHER" id="PTHR36984">
    <property type="entry name" value="CRISPR-ASSOCIATED ENDORIBONUCLEASE CAS6 1"/>
    <property type="match status" value="1"/>
</dbReference>
<dbReference type="InterPro" id="IPR010156">
    <property type="entry name" value="CRISPR-assoc_prot_Cas6"/>
</dbReference>
<dbReference type="PANTHER" id="PTHR36984:SF1">
    <property type="entry name" value="CRISPR-ASSOCIATED ENDORIBONUCLEASE CAS6 1"/>
    <property type="match status" value="1"/>
</dbReference>
<dbReference type="AlphaFoldDB" id="R7RRC3"/>
<reference evidence="2" key="1">
    <citation type="submission" date="2013-03" db="EMBL/GenBank/DDBJ databases">
        <title>Draft genome sequence of the hydrogen-ethanol-producing anaerobic alkalithermophilic Caloramator celere.</title>
        <authorList>
            <person name="Ciranna A."/>
            <person name="Larjo A."/>
            <person name="Kivisto A."/>
            <person name="Santala V."/>
            <person name="Roos C."/>
            <person name="Karp M."/>
        </authorList>
    </citation>
    <scope>NUCLEOTIDE SEQUENCE [LARGE SCALE GENOMIC DNA]</scope>
    <source>
        <strain evidence="2">DSM 8682</strain>
    </source>
</reference>
<dbReference type="HOGENOM" id="CLU_089858_1_0_9"/>
<organism evidence="2 3">
    <name type="scientific">Thermobrachium celere DSM 8682</name>
    <dbReference type="NCBI Taxonomy" id="941824"/>
    <lineage>
        <taxon>Bacteria</taxon>
        <taxon>Bacillati</taxon>
        <taxon>Bacillota</taxon>
        <taxon>Clostridia</taxon>
        <taxon>Eubacteriales</taxon>
        <taxon>Clostridiaceae</taxon>
        <taxon>Thermobrachium</taxon>
    </lineage>
</organism>
<accession>R7RRC3</accession>
<dbReference type="EMBL" id="CAVN010000100">
    <property type="protein sequence ID" value="CDF58752.1"/>
    <property type="molecule type" value="Genomic_DNA"/>
</dbReference>
<keyword evidence="1" id="KW-0051">Antiviral defense</keyword>
<gene>
    <name evidence="2" type="ORF">TCEL_00971</name>
</gene>
<protein>
    <submittedName>
        <fullName evidence="2">CRISPR repeat RNA endoribonuclease Cas6</fullName>
    </submittedName>
</protein>
<dbReference type="OrthoDB" id="9797488at2"/>
<dbReference type="NCBIfam" id="TIGR01877">
    <property type="entry name" value="cas_cas6"/>
    <property type="match status" value="1"/>
</dbReference>
<evidence type="ECO:0000313" key="3">
    <source>
        <dbReference type="Proteomes" id="UP000014923"/>
    </source>
</evidence>
<dbReference type="eggNOG" id="COG1583">
    <property type="taxonomic scope" value="Bacteria"/>
</dbReference>
<sequence length="175" mass="20878">MRIKLILNSKQEQEININYNYYISSFIYRCLEEIDEELANRIHNRGFKCNEKNYKMFTFSNLFFENYKIQGEKIFFSGNVNLFISSPVSKITEYLVKCILFKDEVRIGQAILKPVSISIPPIPQFKERMEFRSISPITMSTALLKEDGRLLKRDLYIKDERFIENIKKIYLQSMK</sequence>
<evidence type="ECO:0000313" key="2">
    <source>
        <dbReference type="EMBL" id="CDF58752.1"/>
    </source>
</evidence>
<dbReference type="RefSeq" id="WP_018663458.1">
    <property type="nucleotide sequence ID" value="NZ_HF952018.1"/>
</dbReference>
<name>R7RRC3_9CLOT</name>
<dbReference type="Proteomes" id="UP000014923">
    <property type="component" value="Unassembled WGS sequence"/>
</dbReference>